<evidence type="ECO:0000313" key="2">
    <source>
        <dbReference type="EMBL" id="SPH20666.1"/>
    </source>
</evidence>
<dbReference type="Pfam" id="PF12802">
    <property type="entry name" value="MarR_2"/>
    <property type="match status" value="1"/>
</dbReference>
<proteinExistence type="predicted"/>
<dbReference type="AlphaFoldDB" id="A0A2R8BC74"/>
<dbReference type="InterPro" id="IPR036388">
    <property type="entry name" value="WH-like_DNA-bd_sf"/>
</dbReference>
<dbReference type="GO" id="GO:0006950">
    <property type="term" value="P:response to stress"/>
    <property type="evidence" value="ECO:0007669"/>
    <property type="project" value="TreeGrafter"/>
</dbReference>
<dbReference type="InterPro" id="IPR000835">
    <property type="entry name" value="HTH_MarR-typ"/>
</dbReference>
<sequence length="147" mass="16875">MSKSSDDLGFDLVDFMPYLLNQAAEATSIEFQHFYKARYGMLRTEWRIVFHLGRYGAMTAKEICDRTNMHKTKISRGVGALESKRYLKREIDTSDRRLEELSLTPQGAQVFGELNKAAQDFNADFARSFSPEEGIILRRCLKRIAGL</sequence>
<dbReference type="InterPro" id="IPR039422">
    <property type="entry name" value="MarR/SlyA-like"/>
</dbReference>
<evidence type="ECO:0000259" key="1">
    <source>
        <dbReference type="PROSITE" id="PS50995"/>
    </source>
</evidence>
<dbReference type="PRINTS" id="PR00598">
    <property type="entry name" value="HTHMARR"/>
</dbReference>
<keyword evidence="3" id="KW-1185">Reference proteome</keyword>
<evidence type="ECO:0000313" key="3">
    <source>
        <dbReference type="Proteomes" id="UP000244880"/>
    </source>
</evidence>
<accession>A0A2R8BC74</accession>
<organism evidence="2 3">
    <name type="scientific">Ascidiaceihabitans donghaensis</name>
    <dbReference type="NCBI Taxonomy" id="1510460"/>
    <lineage>
        <taxon>Bacteria</taxon>
        <taxon>Pseudomonadati</taxon>
        <taxon>Pseudomonadota</taxon>
        <taxon>Alphaproteobacteria</taxon>
        <taxon>Rhodobacterales</taxon>
        <taxon>Paracoccaceae</taxon>
        <taxon>Ascidiaceihabitans</taxon>
    </lineage>
</organism>
<reference evidence="2 3" key="1">
    <citation type="submission" date="2018-03" db="EMBL/GenBank/DDBJ databases">
        <authorList>
            <person name="Keele B.F."/>
        </authorList>
    </citation>
    <scope>NUCLEOTIDE SEQUENCE [LARGE SCALE GENOMIC DNA]</scope>
    <source>
        <strain evidence="2 3">CECT 8599</strain>
    </source>
</reference>
<name>A0A2R8BC74_9RHOB</name>
<dbReference type="RefSeq" id="WP_108830045.1">
    <property type="nucleotide sequence ID" value="NZ_OMOR01000001.1"/>
</dbReference>
<dbReference type="GO" id="GO:0003700">
    <property type="term" value="F:DNA-binding transcription factor activity"/>
    <property type="evidence" value="ECO:0007669"/>
    <property type="project" value="InterPro"/>
</dbReference>
<dbReference type="PANTHER" id="PTHR33164:SF57">
    <property type="entry name" value="MARR-FAMILY TRANSCRIPTIONAL REGULATOR"/>
    <property type="match status" value="1"/>
</dbReference>
<dbReference type="EMBL" id="OMOR01000001">
    <property type="protein sequence ID" value="SPH20666.1"/>
    <property type="molecule type" value="Genomic_DNA"/>
</dbReference>
<dbReference type="InterPro" id="IPR036390">
    <property type="entry name" value="WH_DNA-bd_sf"/>
</dbReference>
<dbReference type="Proteomes" id="UP000244880">
    <property type="component" value="Unassembled WGS sequence"/>
</dbReference>
<dbReference type="SMART" id="SM00347">
    <property type="entry name" value="HTH_MARR"/>
    <property type="match status" value="1"/>
</dbReference>
<dbReference type="PANTHER" id="PTHR33164">
    <property type="entry name" value="TRANSCRIPTIONAL REGULATOR, MARR FAMILY"/>
    <property type="match status" value="1"/>
</dbReference>
<protein>
    <recommendedName>
        <fullName evidence="1">HTH marR-type domain-containing protein</fullName>
    </recommendedName>
</protein>
<dbReference type="PROSITE" id="PS50995">
    <property type="entry name" value="HTH_MARR_2"/>
    <property type="match status" value="1"/>
</dbReference>
<dbReference type="Gene3D" id="1.10.10.10">
    <property type="entry name" value="Winged helix-like DNA-binding domain superfamily/Winged helix DNA-binding domain"/>
    <property type="match status" value="1"/>
</dbReference>
<feature type="domain" description="HTH marR-type" evidence="1">
    <location>
        <begin position="13"/>
        <end position="146"/>
    </location>
</feature>
<dbReference type="SUPFAM" id="SSF46785">
    <property type="entry name" value="Winged helix' DNA-binding domain"/>
    <property type="match status" value="1"/>
</dbReference>
<gene>
    <name evidence="2" type="ORF">ASD8599_01406</name>
</gene>
<dbReference type="OrthoDB" id="8906692at2"/>